<dbReference type="EMBL" id="OX395139">
    <property type="protein sequence ID" value="CAI5792993.1"/>
    <property type="molecule type" value="Genomic_DNA"/>
</dbReference>
<dbReference type="SUPFAM" id="SSF52507">
    <property type="entry name" value="Homo-oligomeric flavin-containing Cys decarboxylases, HFCD"/>
    <property type="match status" value="1"/>
</dbReference>
<evidence type="ECO:0000313" key="5">
    <source>
        <dbReference type="Proteomes" id="UP001178461"/>
    </source>
</evidence>
<dbReference type="AlphaFoldDB" id="A0AA35LBR3"/>
<dbReference type="Proteomes" id="UP001178461">
    <property type="component" value="Chromosome 14"/>
</dbReference>
<dbReference type="GO" id="GO:0071513">
    <property type="term" value="C:phosphopantothenoylcysteine decarboxylase complex"/>
    <property type="evidence" value="ECO:0007669"/>
    <property type="project" value="TreeGrafter"/>
</dbReference>
<name>A0AA35LBR3_9SAUR</name>
<dbReference type="PANTHER" id="PTHR14359:SF6">
    <property type="entry name" value="PHOSPHOPANTOTHENOYLCYSTEINE DECARBOXYLASE"/>
    <property type="match status" value="1"/>
</dbReference>
<sequence length="168" mass="18417">MVPKTEMDPMQKNTHILVGVTGSVAALKLPILVSELLKIPGLWKKREDPVLHIDLRRWADLLLVAPLDANTLAKMASGLCDNLLTCVIRAWDLSKPLLFCPAMNTAMWEHPITAQQVDQLKSFGYVEIPCIVKKLICGDEGRGAMAEVPTIVAKVKAILSERGLSAHS</sequence>
<dbReference type="Pfam" id="PF02441">
    <property type="entry name" value="Flavoprotein"/>
    <property type="match status" value="1"/>
</dbReference>
<dbReference type="InterPro" id="IPR036551">
    <property type="entry name" value="Flavin_trans-like"/>
</dbReference>
<feature type="domain" description="Flavoprotein" evidence="3">
    <location>
        <begin position="50"/>
        <end position="157"/>
    </location>
</feature>
<dbReference type="GO" id="GO:0004633">
    <property type="term" value="F:phosphopantothenoylcysteine decarboxylase activity"/>
    <property type="evidence" value="ECO:0007669"/>
    <property type="project" value="TreeGrafter"/>
</dbReference>
<accession>A0AA35LBR3</accession>
<evidence type="ECO:0000256" key="1">
    <source>
        <dbReference type="ARBA" id="ARBA00022993"/>
    </source>
</evidence>
<gene>
    <name evidence="4" type="ORF">PODLI_1B025931</name>
</gene>
<dbReference type="Gene3D" id="3.40.50.1950">
    <property type="entry name" value="Flavin prenyltransferase-like"/>
    <property type="match status" value="2"/>
</dbReference>
<dbReference type="GO" id="GO:0010181">
    <property type="term" value="F:FMN binding"/>
    <property type="evidence" value="ECO:0007669"/>
    <property type="project" value="TreeGrafter"/>
</dbReference>
<keyword evidence="1" id="KW-0173">Coenzyme A biosynthesis</keyword>
<dbReference type="InterPro" id="IPR003382">
    <property type="entry name" value="Flavoprotein"/>
</dbReference>
<comment type="similarity">
    <text evidence="2">Belongs to the HFCD (homooligomeric flavin containing Cys decarboxylase) superfamily.</text>
</comment>
<proteinExistence type="inferred from homology"/>
<dbReference type="GO" id="GO:0015937">
    <property type="term" value="P:coenzyme A biosynthetic process"/>
    <property type="evidence" value="ECO:0007669"/>
    <property type="project" value="UniProtKB-KW"/>
</dbReference>
<dbReference type="PANTHER" id="PTHR14359">
    <property type="entry name" value="HOMO-OLIGOMERIC FLAVIN CONTAINING CYS DECARBOXYLASE FAMILY"/>
    <property type="match status" value="1"/>
</dbReference>
<evidence type="ECO:0000313" key="4">
    <source>
        <dbReference type="EMBL" id="CAI5792993.1"/>
    </source>
</evidence>
<organism evidence="4 5">
    <name type="scientific">Podarcis lilfordi</name>
    <name type="common">Lilford's wall lizard</name>
    <dbReference type="NCBI Taxonomy" id="74358"/>
    <lineage>
        <taxon>Eukaryota</taxon>
        <taxon>Metazoa</taxon>
        <taxon>Chordata</taxon>
        <taxon>Craniata</taxon>
        <taxon>Vertebrata</taxon>
        <taxon>Euteleostomi</taxon>
        <taxon>Lepidosauria</taxon>
        <taxon>Squamata</taxon>
        <taxon>Bifurcata</taxon>
        <taxon>Unidentata</taxon>
        <taxon>Episquamata</taxon>
        <taxon>Laterata</taxon>
        <taxon>Lacertibaenia</taxon>
        <taxon>Lacertidae</taxon>
        <taxon>Podarcis</taxon>
    </lineage>
</organism>
<evidence type="ECO:0000259" key="3">
    <source>
        <dbReference type="Pfam" id="PF02441"/>
    </source>
</evidence>
<keyword evidence="5" id="KW-1185">Reference proteome</keyword>
<evidence type="ECO:0000256" key="2">
    <source>
        <dbReference type="ARBA" id="ARBA00038350"/>
    </source>
</evidence>
<protein>
    <submittedName>
        <fullName evidence="4">Phosphopantothenoylcysteine decarboxylase isoform X2</fullName>
    </submittedName>
</protein>
<reference evidence="4" key="1">
    <citation type="submission" date="2022-12" db="EMBL/GenBank/DDBJ databases">
        <authorList>
            <person name="Alioto T."/>
            <person name="Alioto T."/>
            <person name="Gomez Garrido J."/>
        </authorList>
    </citation>
    <scope>NUCLEOTIDE SEQUENCE</scope>
</reference>